<reference evidence="2 3" key="1">
    <citation type="submission" date="2021-07" db="EMBL/GenBank/DDBJ databases">
        <title>The Aristolochia fimbriata genome: insights into angiosperm evolution, floral development and chemical biosynthesis.</title>
        <authorList>
            <person name="Jiao Y."/>
        </authorList>
    </citation>
    <scope>NUCLEOTIDE SEQUENCE [LARGE SCALE GENOMIC DNA]</scope>
    <source>
        <strain evidence="2">IBCAS-2021</strain>
        <tissue evidence="2">Leaf</tissue>
    </source>
</reference>
<evidence type="ECO:0000256" key="1">
    <source>
        <dbReference type="SAM" id="MobiDB-lite"/>
    </source>
</evidence>
<proteinExistence type="predicted"/>
<keyword evidence="3" id="KW-1185">Reference proteome</keyword>
<feature type="region of interest" description="Disordered" evidence="1">
    <location>
        <begin position="1"/>
        <end position="32"/>
    </location>
</feature>
<dbReference type="Proteomes" id="UP000825729">
    <property type="component" value="Unassembled WGS sequence"/>
</dbReference>
<accession>A0AAV7FAW6</accession>
<comment type="caution">
    <text evidence="2">The sequence shown here is derived from an EMBL/GenBank/DDBJ whole genome shotgun (WGS) entry which is preliminary data.</text>
</comment>
<dbReference type="AlphaFoldDB" id="A0AAV7FAW6"/>
<gene>
    <name evidence="2" type="ORF">H6P81_001231</name>
</gene>
<protein>
    <submittedName>
        <fullName evidence="2">Uncharacterized protein</fullName>
    </submittedName>
</protein>
<evidence type="ECO:0000313" key="2">
    <source>
        <dbReference type="EMBL" id="KAG9456723.1"/>
    </source>
</evidence>
<name>A0AAV7FAW6_ARIFI</name>
<dbReference type="EMBL" id="JAINDJ010000002">
    <property type="protein sequence ID" value="KAG9456723.1"/>
    <property type="molecule type" value="Genomic_DNA"/>
</dbReference>
<sequence>MASSGKIWAEEEGRHKNSTSGSSARFPPKRGSVKKKAAAAIAQGIGTMVSEASSCLRSELTQTADADASPTLSFKILYSAVPFNPVIDGTAYPKLARCGRGEV</sequence>
<evidence type="ECO:0000313" key="3">
    <source>
        <dbReference type="Proteomes" id="UP000825729"/>
    </source>
</evidence>
<organism evidence="2 3">
    <name type="scientific">Aristolochia fimbriata</name>
    <name type="common">White veined hardy Dutchman's pipe vine</name>
    <dbReference type="NCBI Taxonomy" id="158543"/>
    <lineage>
        <taxon>Eukaryota</taxon>
        <taxon>Viridiplantae</taxon>
        <taxon>Streptophyta</taxon>
        <taxon>Embryophyta</taxon>
        <taxon>Tracheophyta</taxon>
        <taxon>Spermatophyta</taxon>
        <taxon>Magnoliopsida</taxon>
        <taxon>Magnoliidae</taxon>
        <taxon>Piperales</taxon>
        <taxon>Aristolochiaceae</taxon>
        <taxon>Aristolochia</taxon>
    </lineage>
</organism>